<sequence length="261" mass="29326">MSNHKPHTKGSSSSSKISRKITIDVREPLDSPTFPPLPPDMSPEMPTHGPGLAHHPGGHLHAAYGRIVETLNCESLIEVEPLVEEKQERERLFAPATYEDFRLRSREAREAEGGGDGENGQAGSGAIVDSNNQAPPLGGFFFKPGDVAFGYWVDESRCLRYGHGRVVKVWDEFTVRFCEANLPYGHDDCSQSKVDHGVVAEGKGKKEKGIEREKGKAKEKGKEQEAPAGKRVQFQFPPEVRVFEKDKVCFLREYYRYWREK</sequence>
<name>A0ABR4IF48_9EURO</name>
<dbReference type="Proteomes" id="UP001610446">
    <property type="component" value="Unassembled WGS sequence"/>
</dbReference>
<organism evidence="2 3">
    <name type="scientific">Aspergillus pseudoustus</name>
    <dbReference type="NCBI Taxonomy" id="1810923"/>
    <lineage>
        <taxon>Eukaryota</taxon>
        <taxon>Fungi</taxon>
        <taxon>Dikarya</taxon>
        <taxon>Ascomycota</taxon>
        <taxon>Pezizomycotina</taxon>
        <taxon>Eurotiomycetes</taxon>
        <taxon>Eurotiomycetidae</taxon>
        <taxon>Eurotiales</taxon>
        <taxon>Aspergillaceae</taxon>
        <taxon>Aspergillus</taxon>
        <taxon>Aspergillus subgen. Nidulantes</taxon>
    </lineage>
</organism>
<reference evidence="2 3" key="1">
    <citation type="submission" date="2024-07" db="EMBL/GenBank/DDBJ databases">
        <title>Section-level genome sequencing and comparative genomics of Aspergillus sections Usti and Cavernicolus.</title>
        <authorList>
            <consortium name="Lawrence Berkeley National Laboratory"/>
            <person name="Nybo J.L."/>
            <person name="Vesth T.C."/>
            <person name="Theobald S."/>
            <person name="Frisvad J.C."/>
            <person name="Larsen T.O."/>
            <person name="Kjaerboelling I."/>
            <person name="Rothschild-Mancinelli K."/>
            <person name="Lyhne E.K."/>
            <person name="Kogle M.E."/>
            <person name="Barry K."/>
            <person name="Clum A."/>
            <person name="Na H."/>
            <person name="Ledsgaard L."/>
            <person name="Lin J."/>
            <person name="Lipzen A."/>
            <person name="Kuo A."/>
            <person name="Riley R."/>
            <person name="Mondo S."/>
            <person name="Labutti K."/>
            <person name="Haridas S."/>
            <person name="Pangalinan J."/>
            <person name="Salamov A.A."/>
            <person name="Simmons B.A."/>
            <person name="Magnuson J.K."/>
            <person name="Chen J."/>
            <person name="Drula E."/>
            <person name="Henrissat B."/>
            <person name="Wiebenga A."/>
            <person name="Lubbers R.J."/>
            <person name="Gomes A.C."/>
            <person name="Makela M.R."/>
            <person name="Stajich J."/>
            <person name="Grigoriev I.V."/>
            <person name="Mortensen U.H."/>
            <person name="De Vries R.P."/>
            <person name="Baker S.E."/>
            <person name="Andersen M.R."/>
        </authorList>
    </citation>
    <scope>NUCLEOTIDE SEQUENCE [LARGE SCALE GENOMIC DNA]</scope>
    <source>
        <strain evidence="2 3">CBS 123904</strain>
    </source>
</reference>
<feature type="region of interest" description="Disordered" evidence="1">
    <location>
        <begin position="200"/>
        <end position="230"/>
    </location>
</feature>
<comment type="caution">
    <text evidence="2">The sequence shown here is derived from an EMBL/GenBank/DDBJ whole genome shotgun (WGS) entry which is preliminary data.</text>
</comment>
<protein>
    <submittedName>
        <fullName evidence="2">Uncharacterized protein</fullName>
    </submittedName>
</protein>
<proteinExistence type="predicted"/>
<feature type="region of interest" description="Disordered" evidence="1">
    <location>
        <begin position="109"/>
        <end position="130"/>
    </location>
</feature>
<feature type="compositionally biased region" description="Basic and acidic residues" evidence="1">
    <location>
        <begin position="200"/>
        <end position="225"/>
    </location>
</feature>
<evidence type="ECO:0000256" key="1">
    <source>
        <dbReference type="SAM" id="MobiDB-lite"/>
    </source>
</evidence>
<evidence type="ECO:0000313" key="3">
    <source>
        <dbReference type="Proteomes" id="UP001610446"/>
    </source>
</evidence>
<accession>A0ABR4IF48</accession>
<dbReference type="EMBL" id="JBFXLU010000490">
    <property type="protein sequence ID" value="KAL2825522.1"/>
    <property type="molecule type" value="Genomic_DNA"/>
</dbReference>
<feature type="compositionally biased region" description="Gly residues" evidence="1">
    <location>
        <begin position="114"/>
        <end position="123"/>
    </location>
</feature>
<gene>
    <name evidence="2" type="ORF">BJY01DRAFT_256256</name>
</gene>
<feature type="region of interest" description="Disordered" evidence="1">
    <location>
        <begin position="1"/>
        <end position="50"/>
    </location>
</feature>
<keyword evidence="3" id="KW-1185">Reference proteome</keyword>
<evidence type="ECO:0000313" key="2">
    <source>
        <dbReference type="EMBL" id="KAL2825522.1"/>
    </source>
</evidence>